<proteinExistence type="predicted"/>
<dbReference type="SMART" id="SM01086">
    <property type="entry name" value="ClpB_D2-small"/>
    <property type="match status" value="1"/>
</dbReference>
<dbReference type="InterPro" id="IPR027417">
    <property type="entry name" value="P-loop_NTPase"/>
</dbReference>
<dbReference type="PRINTS" id="PR00300">
    <property type="entry name" value="CLPPROTEASEA"/>
</dbReference>
<dbReference type="GO" id="GO:0006508">
    <property type="term" value="P:proteolysis"/>
    <property type="evidence" value="ECO:0007669"/>
    <property type="project" value="UniProtKB-KW"/>
</dbReference>
<evidence type="ECO:0000313" key="4">
    <source>
        <dbReference type="EMBL" id="SUC19232.1"/>
    </source>
</evidence>
<dbReference type="PANTHER" id="PTHR11638:SF111">
    <property type="entry name" value="ATP-DEPENDENT CLP PROTEASE ATP-BINDING SUBUNIT CLPA"/>
    <property type="match status" value="1"/>
</dbReference>
<evidence type="ECO:0000313" key="5">
    <source>
        <dbReference type="Proteomes" id="UP000254191"/>
    </source>
</evidence>
<accession>A0A379FGT1</accession>
<dbReference type="Gene3D" id="3.40.50.300">
    <property type="entry name" value="P-loop containing nucleotide triphosphate hydrolases"/>
    <property type="match status" value="1"/>
</dbReference>
<gene>
    <name evidence="4" type="primary">clpA_1</name>
    <name evidence="4" type="ORF">NCTC11938_01159</name>
</gene>
<dbReference type="InterPro" id="IPR019489">
    <property type="entry name" value="Clp_ATPase_C"/>
</dbReference>
<dbReference type="Proteomes" id="UP000254191">
    <property type="component" value="Unassembled WGS sequence"/>
</dbReference>
<dbReference type="GO" id="GO:0016887">
    <property type="term" value="F:ATP hydrolysis activity"/>
    <property type="evidence" value="ECO:0007669"/>
    <property type="project" value="InterPro"/>
</dbReference>
<reference evidence="4 5" key="1">
    <citation type="submission" date="2018-06" db="EMBL/GenBank/DDBJ databases">
        <authorList>
            <consortium name="Pathogen Informatics"/>
            <person name="Doyle S."/>
        </authorList>
    </citation>
    <scope>NUCLEOTIDE SEQUENCE [LARGE SCALE GENOMIC DNA]</scope>
    <source>
        <strain evidence="4 5">NCTC11938</strain>
    </source>
</reference>
<dbReference type="InterPro" id="IPR001270">
    <property type="entry name" value="ClpA/B"/>
</dbReference>
<evidence type="ECO:0000256" key="2">
    <source>
        <dbReference type="ARBA" id="ARBA00022840"/>
    </source>
</evidence>
<dbReference type="InterPro" id="IPR050130">
    <property type="entry name" value="ClpA_ClpB"/>
</dbReference>
<evidence type="ECO:0000256" key="1">
    <source>
        <dbReference type="ARBA" id="ARBA00022741"/>
    </source>
</evidence>
<dbReference type="GO" id="GO:0005737">
    <property type="term" value="C:cytoplasm"/>
    <property type="evidence" value="ECO:0007669"/>
    <property type="project" value="TreeGrafter"/>
</dbReference>
<keyword evidence="1" id="KW-0547">Nucleotide-binding</keyword>
<dbReference type="SUPFAM" id="SSF52540">
    <property type="entry name" value="P-loop containing nucleoside triphosphate hydrolases"/>
    <property type="match status" value="1"/>
</dbReference>
<dbReference type="AlphaFoldDB" id="A0A379FGT1"/>
<dbReference type="Pfam" id="PF07724">
    <property type="entry name" value="AAA_2"/>
    <property type="match status" value="1"/>
</dbReference>
<sequence>MLLDEIEKAHPDVFNILLQVMDNGTLTDNNGRKADFRNVILVMTTNAGVHETQRKSIGFTEQDHSTDAMVEIKKAFSPEFRNRLDGIIWFNALSADIIAMVVDKFIVELQAQLDDKGVSLEVSQEARQWLSDKGYDKAMGARPMARVIQENLKKPLANEILFGSLVNGGSVSVTLNDQENKLQYQFTSQEKLAKKEDTVI</sequence>
<evidence type="ECO:0000259" key="3">
    <source>
        <dbReference type="SMART" id="SM01086"/>
    </source>
</evidence>
<dbReference type="GO" id="GO:0034605">
    <property type="term" value="P:cellular response to heat"/>
    <property type="evidence" value="ECO:0007669"/>
    <property type="project" value="TreeGrafter"/>
</dbReference>
<feature type="domain" description="Clp ATPase C-terminal" evidence="3">
    <location>
        <begin position="93"/>
        <end position="184"/>
    </location>
</feature>
<keyword evidence="4" id="KW-0378">Hydrolase</keyword>
<dbReference type="InterPro" id="IPR003959">
    <property type="entry name" value="ATPase_AAA_core"/>
</dbReference>
<dbReference type="Pfam" id="PF10431">
    <property type="entry name" value="ClpB_D2-small"/>
    <property type="match status" value="1"/>
</dbReference>
<dbReference type="EMBL" id="UGTS01000004">
    <property type="protein sequence ID" value="SUC19232.1"/>
    <property type="molecule type" value="Genomic_DNA"/>
</dbReference>
<dbReference type="Gene3D" id="1.10.8.60">
    <property type="match status" value="1"/>
</dbReference>
<dbReference type="GO" id="GO:0008233">
    <property type="term" value="F:peptidase activity"/>
    <property type="evidence" value="ECO:0007669"/>
    <property type="project" value="UniProtKB-KW"/>
</dbReference>
<organism evidence="4 5">
    <name type="scientific">Proteus mirabilis</name>
    <dbReference type="NCBI Taxonomy" id="584"/>
    <lineage>
        <taxon>Bacteria</taxon>
        <taxon>Pseudomonadati</taxon>
        <taxon>Pseudomonadota</taxon>
        <taxon>Gammaproteobacteria</taxon>
        <taxon>Enterobacterales</taxon>
        <taxon>Morganellaceae</taxon>
        <taxon>Proteus</taxon>
    </lineage>
</organism>
<protein>
    <submittedName>
        <fullName evidence="4">ATP-dependent Clp protease ATP-binding subunit</fullName>
    </submittedName>
</protein>
<keyword evidence="2 4" id="KW-0067">ATP-binding</keyword>
<keyword evidence="4" id="KW-0645">Protease</keyword>
<dbReference type="PANTHER" id="PTHR11638">
    <property type="entry name" value="ATP-DEPENDENT CLP PROTEASE"/>
    <property type="match status" value="1"/>
</dbReference>
<name>A0A379FGT1_PROMI</name>
<dbReference type="GO" id="GO:0005524">
    <property type="term" value="F:ATP binding"/>
    <property type="evidence" value="ECO:0007669"/>
    <property type="project" value="UniProtKB-KW"/>
</dbReference>